<dbReference type="RefSeq" id="WP_190279640.1">
    <property type="nucleotide sequence ID" value="NZ_DF820491.1"/>
</dbReference>
<reference evidence="3" key="1">
    <citation type="journal article" date="2014" name="Genome Announc.">
        <title>Draft genome sequence of Weissella oryzae SG25T, isolated from fermented rice grains.</title>
        <authorList>
            <person name="Tanizawa Y."/>
            <person name="Fujisawa T."/>
            <person name="Mochizuki T."/>
            <person name="Kaminuma E."/>
            <person name="Suzuki Y."/>
            <person name="Nakamura Y."/>
            <person name="Tohno M."/>
        </authorList>
    </citation>
    <scope>NUCLEOTIDE SEQUENCE [LARGE SCALE GENOMIC DNA]</scope>
    <source>
        <strain evidence="3">DSM 25784 / JCM 18191 / LMG 30913 / SG25</strain>
    </source>
</reference>
<accession>A0A069CVB0</accession>
<evidence type="ECO:0000313" key="3">
    <source>
        <dbReference type="Proteomes" id="UP000030643"/>
    </source>
</evidence>
<evidence type="ECO:0000256" key="1">
    <source>
        <dbReference type="SAM" id="MobiDB-lite"/>
    </source>
</evidence>
<dbReference type="AlphaFoldDB" id="A0A069CVB0"/>
<protein>
    <submittedName>
        <fullName evidence="2">Uncharacterized protein</fullName>
    </submittedName>
</protein>
<keyword evidence="3" id="KW-1185">Reference proteome</keyword>
<feature type="region of interest" description="Disordered" evidence="1">
    <location>
        <begin position="1"/>
        <end position="29"/>
    </location>
</feature>
<name>A0A069CVB0_WEIOS</name>
<evidence type="ECO:0000313" key="2">
    <source>
        <dbReference type="EMBL" id="GAK31292.1"/>
    </source>
</evidence>
<dbReference type="Proteomes" id="UP000030643">
    <property type="component" value="Unassembled WGS sequence"/>
</dbReference>
<gene>
    <name evidence="2" type="ORF">WOSG25_081250</name>
</gene>
<sequence>MTSKGSIKANNFARGANNHGQVSAEAKKDARAALLAKAKELSQKQK</sequence>
<organism evidence="2 3">
    <name type="scientific">Weissella oryzae (strain DSM 25784 / JCM 18191 / LMG 30913 / SG25)</name>
    <dbReference type="NCBI Taxonomy" id="1329250"/>
    <lineage>
        <taxon>Bacteria</taxon>
        <taxon>Bacillati</taxon>
        <taxon>Bacillota</taxon>
        <taxon>Bacilli</taxon>
        <taxon>Lactobacillales</taxon>
        <taxon>Lactobacillaceae</taxon>
        <taxon>Weissella</taxon>
    </lineage>
</organism>
<dbReference type="EMBL" id="DF820491">
    <property type="protein sequence ID" value="GAK31292.1"/>
    <property type="molecule type" value="Genomic_DNA"/>
</dbReference>
<dbReference type="STRING" id="1329250.WOSG25_081250"/>
<proteinExistence type="predicted"/>